<dbReference type="Proteomes" id="UP000292209">
    <property type="component" value="Unassembled WGS sequence"/>
</dbReference>
<keyword evidence="1" id="KW-0812">Transmembrane</keyword>
<dbReference type="EMBL" id="SGXG01000001">
    <property type="protein sequence ID" value="RZS95720.1"/>
    <property type="molecule type" value="Genomic_DNA"/>
</dbReference>
<feature type="transmembrane region" description="Helical" evidence="1">
    <location>
        <begin position="7"/>
        <end position="25"/>
    </location>
</feature>
<sequence>MKRFAKFIYLFFSILFMANLAWVVYHWNTFESYRILNFDIPKHYYLALQPLFAGSLFHSFLNLGKEDEGPGKL</sequence>
<proteinExistence type="predicted"/>
<keyword evidence="1" id="KW-0472">Membrane</keyword>
<evidence type="ECO:0000313" key="3">
    <source>
        <dbReference type="Proteomes" id="UP000292209"/>
    </source>
</evidence>
<organism evidence="2 3">
    <name type="scientific">Cecembia calidifontis</name>
    <dbReference type="NCBI Taxonomy" id="1187080"/>
    <lineage>
        <taxon>Bacteria</taxon>
        <taxon>Pseudomonadati</taxon>
        <taxon>Bacteroidota</taxon>
        <taxon>Cytophagia</taxon>
        <taxon>Cytophagales</taxon>
        <taxon>Cyclobacteriaceae</taxon>
        <taxon>Cecembia</taxon>
    </lineage>
</organism>
<keyword evidence="1" id="KW-1133">Transmembrane helix</keyword>
<gene>
    <name evidence="2" type="ORF">BC751_1260</name>
</gene>
<evidence type="ECO:0000313" key="2">
    <source>
        <dbReference type="EMBL" id="RZS95720.1"/>
    </source>
</evidence>
<reference evidence="2 3" key="1">
    <citation type="submission" date="2019-02" db="EMBL/GenBank/DDBJ databases">
        <title>Genomic Encyclopedia of Archaeal and Bacterial Type Strains, Phase II (KMG-II): from individual species to whole genera.</title>
        <authorList>
            <person name="Goeker M."/>
        </authorList>
    </citation>
    <scope>NUCLEOTIDE SEQUENCE [LARGE SCALE GENOMIC DNA]</scope>
    <source>
        <strain evidence="2 3">DSM 21411</strain>
    </source>
</reference>
<feature type="transmembrane region" description="Helical" evidence="1">
    <location>
        <begin position="45"/>
        <end position="63"/>
    </location>
</feature>
<protein>
    <submittedName>
        <fullName evidence="2">Uncharacterized protein</fullName>
    </submittedName>
</protein>
<dbReference type="AlphaFoldDB" id="A0A4Q7P8C8"/>
<accession>A0A4Q7P8C8</accession>
<evidence type="ECO:0000256" key="1">
    <source>
        <dbReference type="SAM" id="Phobius"/>
    </source>
</evidence>
<keyword evidence="3" id="KW-1185">Reference proteome</keyword>
<name>A0A4Q7P8C8_9BACT</name>
<comment type="caution">
    <text evidence="2">The sequence shown here is derived from an EMBL/GenBank/DDBJ whole genome shotgun (WGS) entry which is preliminary data.</text>
</comment>